<keyword evidence="9 12" id="KW-0472">Membrane</keyword>
<comment type="subcellular location">
    <subcellularLocation>
        <location evidence="2">Membrane</location>
        <topology evidence="2">Multi-pass membrane protein</topology>
    </subcellularLocation>
</comment>
<reference evidence="14" key="1">
    <citation type="submission" date="2022-11" db="UniProtKB">
        <authorList>
            <consortium name="WormBaseParasite"/>
        </authorList>
    </citation>
    <scope>IDENTIFICATION</scope>
</reference>
<organism evidence="13 14">
    <name type="scientific">Romanomermis culicivorax</name>
    <name type="common">Nematode worm</name>
    <dbReference type="NCBI Taxonomy" id="13658"/>
    <lineage>
        <taxon>Eukaryota</taxon>
        <taxon>Metazoa</taxon>
        <taxon>Ecdysozoa</taxon>
        <taxon>Nematoda</taxon>
        <taxon>Enoplea</taxon>
        <taxon>Dorylaimia</taxon>
        <taxon>Mermithida</taxon>
        <taxon>Mermithoidea</taxon>
        <taxon>Mermithidae</taxon>
        <taxon>Romanomermis</taxon>
    </lineage>
</organism>
<evidence type="ECO:0000256" key="2">
    <source>
        <dbReference type="ARBA" id="ARBA00004141"/>
    </source>
</evidence>
<comment type="cofactor">
    <cofactor evidence="1">
        <name>heme b</name>
        <dbReference type="ChEBI" id="CHEBI:60344"/>
    </cofactor>
</comment>
<feature type="transmembrane region" description="Helical" evidence="12">
    <location>
        <begin position="295"/>
        <end position="315"/>
    </location>
</feature>
<dbReference type="Proteomes" id="UP000887565">
    <property type="component" value="Unplaced"/>
</dbReference>
<dbReference type="WBParaSite" id="nRc.2.0.1.t22865-RA">
    <property type="protein sequence ID" value="nRc.2.0.1.t22865-RA"/>
    <property type="gene ID" value="nRc.2.0.1.g22865"/>
</dbReference>
<proteinExistence type="predicted"/>
<keyword evidence="4" id="KW-0479">Metal-binding</keyword>
<evidence type="ECO:0000313" key="14">
    <source>
        <dbReference type="WBParaSite" id="nRc.2.0.1.t22865-RA"/>
    </source>
</evidence>
<keyword evidence="3 12" id="KW-0812">Transmembrane</keyword>
<dbReference type="PANTHER" id="PTHR23289">
    <property type="entry name" value="CYTOCHROME C OXIDASE ASSEMBLY PROTEIN COX15"/>
    <property type="match status" value="1"/>
</dbReference>
<feature type="transmembrane region" description="Helical" evidence="12">
    <location>
        <begin position="92"/>
        <end position="110"/>
    </location>
</feature>
<keyword evidence="13" id="KW-1185">Reference proteome</keyword>
<comment type="catalytic activity">
    <reaction evidence="11">
        <text>Fe(II)-heme o + 2 A + H2O = Fe(II)-heme a + 2 AH2</text>
        <dbReference type="Rhea" id="RHEA:63388"/>
        <dbReference type="ChEBI" id="CHEBI:13193"/>
        <dbReference type="ChEBI" id="CHEBI:15377"/>
        <dbReference type="ChEBI" id="CHEBI:17499"/>
        <dbReference type="ChEBI" id="CHEBI:60530"/>
        <dbReference type="ChEBI" id="CHEBI:61715"/>
        <dbReference type="EC" id="1.17.99.9"/>
    </reaction>
    <physiologicalReaction direction="left-to-right" evidence="11">
        <dbReference type="Rhea" id="RHEA:63389"/>
    </physiologicalReaction>
</comment>
<dbReference type="AlphaFoldDB" id="A0A915JAR4"/>
<keyword evidence="5 12" id="KW-1133">Transmembrane helix</keyword>
<dbReference type="GO" id="GO:0046872">
    <property type="term" value="F:metal ion binding"/>
    <property type="evidence" value="ECO:0007669"/>
    <property type="project" value="UniProtKB-KW"/>
</dbReference>
<evidence type="ECO:0000256" key="6">
    <source>
        <dbReference type="ARBA" id="ARBA00023002"/>
    </source>
</evidence>
<feature type="transmembrane region" description="Helical" evidence="12">
    <location>
        <begin position="122"/>
        <end position="140"/>
    </location>
</feature>
<evidence type="ECO:0000256" key="11">
    <source>
        <dbReference type="ARBA" id="ARBA00048044"/>
    </source>
</evidence>
<evidence type="ECO:0000256" key="10">
    <source>
        <dbReference type="ARBA" id="ARBA00044501"/>
    </source>
</evidence>
<evidence type="ECO:0000256" key="5">
    <source>
        <dbReference type="ARBA" id="ARBA00022989"/>
    </source>
</evidence>
<feature type="transmembrane region" description="Helical" evidence="12">
    <location>
        <begin position="205"/>
        <end position="223"/>
    </location>
</feature>
<keyword evidence="7" id="KW-0408">Iron</keyword>
<name>A0A915JAR4_ROMCU</name>
<dbReference type="InterPro" id="IPR003780">
    <property type="entry name" value="COX15/CtaA_fam"/>
</dbReference>
<protein>
    <submittedName>
        <fullName evidence="14">Uncharacterized protein</fullName>
    </submittedName>
</protein>
<evidence type="ECO:0000256" key="9">
    <source>
        <dbReference type="ARBA" id="ARBA00023136"/>
    </source>
</evidence>
<evidence type="ECO:0000256" key="1">
    <source>
        <dbReference type="ARBA" id="ARBA00001970"/>
    </source>
</evidence>
<dbReference type="InterPro" id="IPR023754">
    <property type="entry name" value="HemeA_Synthase_type2"/>
</dbReference>
<dbReference type="GO" id="GO:0016653">
    <property type="term" value="F:oxidoreductase activity, acting on NAD(P)H, heme protein as acceptor"/>
    <property type="evidence" value="ECO:0007669"/>
    <property type="project" value="TreeGrafter"/>
</dbReference>
<comment type="pathway">
    <text evidence="10">Porphyrin-containing compound metabolism; heme A biosynthesis; heme A from heme O: step 1/1.</text>
</comment>
<feature type="transmembrane region" description="Helical" evidence="12">
    <location>
        <begin position="160"/>
        <end position="185"/>
    </location>
</feature>
<keyword evidence="8" id="KW-0350">Heme biosynthesis</keyword>
<dbReference type="GO" id="GO:0006784">
    <property type="term" value="P:heme A biosynthetic process"/>
    <property type="evidence" value="ECO:0007669"/>
    <property type="project" value="InterPro"/>
</dbReference>
<dbReference type="Pfam" id="PF02628">
    <property type="entry name" value="COX15-CtaA"/>
    <property type="match status" value="1"/>
</dbReference>
<evidence type="ECO:0000256" key="7">
    <source>
        <dbReference type="ARBA" id="ARBA00023004"/>
    </source>
</evidence>
<evidence type="ECO:0000256" key="4">
    <source>
        <dbReference type="ARBA" id="ARBA00022723"/>
    </source>
</evidence>
<feature type="transmembrane region" description="Helical" evidence="12">
    <location>
        <begin position="263"/>
        <end position="283"/>
    </location>
</feature>
<keyword evidence="6" id="KW-0560">Oxidoreductase</keyword>
<evidence type="ECO:0000256" key="8">
    <source>
        <dbReference type="ARBA" id="ARBA00023133"/>
    </source>
</evidence>
<evidence type="ECO:0000256" key="3">
    <source>
        <dbReference type="ARBA" id="ARBA00022692"/>
    </source>
</evidence>
<dbReference type="GO" id="GO:0005743">
    <property type="term" value="C:mitochondrial inner membrane"/>
    <property type="evidence" value="ECO:0007669"/>
    <property type="project" value="TreeGrafter"/>
</dbReference>
<accession>A0A915JAR4</accession>
<evidence type="ECO:0000256" key="12">
    <source>
        <dbReference type="SAM" id="Phobius"/>
    </source>
</evidence>
<feature type="transmembrane region" description="Helical" evidence="12">
    <location>
        <begin position="321"/>
        <end position="341"/>
    </location>
</feature>
<dbReference type="OMA" id="AFVCYSW"/>
<dbReference type="GO" id="GO:0120547">
    <property type="term" value="F:heme A synthase activity"/>
    <property type="evidence" value="ECO:0007669"/>
    <property type="project" value="UniProtKB-EC"/>
</dbReference>
<evidence type="ECO:0000313" key="13">
    <source>
        <dbReference type="Proteomes" id="UP000887565"/>
    </source>
</evidence>
<sequence>MLQKHVVFLCRNKLSLNIRKYPFPQLTESGLSIVDWRLIKGMKPPTTEQEWLAEFEKYKYFPEYHMKNGLSAESMTLEEFKFIFYMEYVHRMWGRFIGLAYLLPAGFFWYKGWFEKSMKKRVTFAGSLLIFQGLLGWYMVKSGLDPSNNSESEVARVSHYRLASHLTTAFVLYTVLLWSGLSHLVRPINYDKIPKIGALRGMTHFAKTGLLATAVYGAFVAGLDAGLVHGTWPKYTGRWIPTDIWSPGMGWRNLTENPTTVQFIHRNLAYISVAAVTGIWLLGRRIPLAARTKNLLRAATIVSYAQVIIGIAALIHDIPVYVAALHQNNFMIVLSLIFWFAHDIRRFPIKFLR</sequence>
<dbReference type="PANTHER" id="PTHR23289:SF2">
    <property type="entry name" value="CYTOCHROME C OXIDASE ASSEMBLY PROTEIN COX15 HOMOLOG"/>
    <property type="match status" value="1"/>
</dbReference>